<dbReference type="SMART" id="SM00966">
    <property type="entry name" value="SpoVT_AbrB"/>
    <property type="match status" value="1"/>
</dbReference>
<proteinExistence type="predicted"/>
<dbReference type="PROSITE" id="PS51740">
    <property type="entry name" value="SPOVT_ABRB"/>
    <property type="match status" value="1"/>
</dbReference>
<dbReference type="SUPFAM" id="SSF89447">
    <property type="entry name" value="AbrB/MazE/MraZ-like"/>
    <property type="match status" value="1"/>
</dbReference>
<reference evidence="3 4" key="1">
    <citation type="submission" date="2018-08" db="EMBL/GenBank/DDBJ databases">
        <title>A genome reference for cultivated species of the human gut microbiota.</title>
        <authorList>
            <person name="Zou Y."/>
            <person name="Xue W."/>
            <person name="Luo G."/>
        </authorList>
    </citation>
    <scope>NUCLEOTIDE SEQUENCE [LARGE SCALE GENOMIC DNA]</scope>
    <source>
        <strain evidence="3 4">AF28-26</strain>
    </source>
</reference>
<dbReference type="InterPro" id="IPR037914">
    <property type="entry name" value="SpoVT-AbrB_sf"/>
</dbReference>
<evidence type="ECO:0000313" key="4">
    <source>
        <dbReference type="Proteomes" id="UP000284751"/>
    </source>
</evidence>
<comment type="caution">
    <text evidence="3">The sequence shown here is derived from an EMBL/GenBank/DDBJ whole genome shotgun (WGS) entry which is preliminary data.</text>
</comment>
<gene>
    <name evidence="3" type="ORF">DWY99_10030</name>
</gene>
<keyword evidence="1 3" id="KW-0238">DNA-binding</keyword>
<evidence type="ECO:0000313" key="3">
    <source>
        <dbReference type="EMBL" id="RGQ38183.1"/>
    </source>
</evidence>
<dbReference type="NCBIfam" id="TIGR01439">
    <property type="entry name" value="lp_hng_hel_AbrB"/>
    <property type="match status" value="1"/>
</dbReference>
<accession>A0A412AW44</accession>
<organism evidence="3 4">
    <name type="scientific">[Clostridium] leptum</name>
    <dbReference type="NCBI Taxonomy" id="1535"/>
    <lineage>
        <taxon>Bacteria</taxon>
        <taxon>Bacillati</taxon>
        <taxon>Bacillota</taxon>
        <taxon>Clostridia</taxon>
        <taxon>Eubacteriales</taxon>
        <taxon>Oscillospiraceae</taxon>
        <taxon>Oscillospiraceae incertae sedis</taxon>
    </lineage>
</organism>
<dbReference type="Proteomes" id="UP000284751">
    <property type="component" value="Unassembled WGS sequence"/>
</dbReference>
<dbReference type="Gene3D" id="2.10.260.10">
    <property type="match status" value="1"/>
</dbReference>
<sequence length="60" mass="6983">MEKIMRRKVDPLGRIILPAEFRTRLGIEKDSEIEIVCEKDHMIIKKVSPMGVIIPLPRDQ</sequence>
<evidence type="ECO:0000259" key="2">
    <source>
        <dbReference type="PROSITE" id="PS51740"/>
    </source>
</evidence>
<dbReference type="AlphaFoldDB" id="A0A412AW44"/>
<name>A0A412AW44_9FIRM</name>
<protein>
    <submittedName>
        <fullName evidence="3">AbrB/MazE/SpoVT family DNA-binding domain-containing protein</fullName>
    </submittedName>
</protein>
<dbReference type="GO" id="GO:0003677">
    <property type="term" value="F:DNA binding"/>
    <property type="evidence" value="ECO:0007669"/>
    <property type="project" value="UniProtKB-UniRule"/>
</dbReference>
<dbReference type="Pfam" id="PF04014">
    <property type="entry name" value="MazE_antitoxin"/>
    <property type="match status" value="1"/>
</dbReference>
<evidence type="ECO:0000256" key="1">
    <source>
        <dbReference type="PROSITE-ProRule" id="PRU01076"/>
    </source>
</evidence>
<dbReference type="EMBL" id="QRTC01000041">
    <property type="protein sequence ID" value="RGQ38183.1"/>
    <property type="molecule type" value="Genomic_DNA"/>
</dbReference>
<dbReference type="InterPro" id="IPR007159">
    <property type="entry name" value="SpoVT-AbrB_dom"/>
</dbReference>
<feature type="domain" description="SpoVT-AbrB" evidence="2">
    <location>
        <begin position="4"/>
        <end position="49"/>
    </location>
</feature>